<dbReference type="InterPro" id="IPR050585">
    <property type="entry name" value="Xaa-Pro_dipeptidyl-ppase/CocE"/>
</dbReference>
<evidence type="ECO:0000256" key="1">
    <source>
        <dbReference type="ARBA" id="ARBA00022801"/>
    </source>
</evidence>
<dbReference type="GO" id="GO:0008239">
    <property type="term" value="F:dipeptidyl-peptidase activity"/>
    <property type="evidence" value="ECO:0007669"/>
    <property type="project" value="InterPro"/>
</dbReference>
<dbReference type="InterPro" id="IPR029058">
    <property type="entry name" value="AB_hydrolase_fold"/>
</dbReference>
<feature type="region of interest" description="Disordered" evidence="2">
    <location>
        <begin position="359"/>
        <end position="378"/>
    </location>
</feature>
<feature type="region of interest" description="Disordered" evidence="2">
    <location>
        <begin position="1"/>
        <end position="37"/>
    </location>
</feature>
<dbReference type="SUPFAM" id="SSF49785">
    <property type="entry name" value="Galactose-binding domain-like"/>
    <property type="match status" value="1"/>
</dbReference>
<evidence type="ECO:0000313" key="4">
    <source>
        <dbReference type="EMBL" id="TSI18629.1"/>
    </source>
</evidence>
<keyword evidence="5" id="KW-1185">Reference proteome</keyword>
<gene>
    <name evidence="4" type="ORF">FO013_03505</name>
</gene>
<dbReference type="InterPro" id="IPR005674">
    <property type="entry name" value="CocE/Ser_esterase"/>
</dbReference>
<evidence type="ECO:0000313" key="5">
    <source>
        <dbReference type="Proteomes" id="UP000316406"/>
    </source>
</evidence>
<feature type="domain" description="Xaa-Pro dipeptidyl-peptidase C-terminal" evidence="3">
    <location>
        <begin position="331"/>
        <end position="574"/>
    </location>
</feature>
<dbReference type="OrthoDB" id="5240615at2"/>
<dbReference type="InterPro" id="IPR008979">
    <property type="entry name" value="Galactose-bd-like_sf"/>
</dbReference>
<dbReference type="AlphaFoldDB" id="A0A556CMI6"/>
<dbReference type="PANTHER" id="PTHR43056">
    <property type="entry name" value="PEPTIDASE S9 PROLYL OLIGOPEPTIDASE"/>
    <property type="match status" value="1"/>
</dbReference>
<dbReference type="EMBL" id="VLTK01000002">
    <property type="protein sequence ID" value="TSI18629.1"/>
    <property type="molecule type" value="Genomic_DNA"/>
</dbReference>
<dbReference type="Gene3D" id="3.40.50.1820">
    <property type="entry name" value="alpha/beta hydrolase"/>
    <property type="match status" value="1"/>
</dbReference>
<proteinExistence type="predicted"/>
<dbReference type="NCBIfam" id="TIGR00976">
    <property type="entry name" value="CocE_NonD"/>
    <property type="match status" value="1"/>
</dbReference>
<name>A0A556CMI6_BREAU</name>
<comment type="caution">
    <text evidence="4">The sequence shown here is derived from an EMBL/GenBank/DDBJ whole genome shotgun (WGS) entry which is preliminary data.</text>
</comment>
<dbReference type="SUPFAM" id="SSF53474">
    <property type="entry name" value="alpha/beta-Hydrolases"/>
    <property type="match status" value="1"/>
</dbReference>
<organism evidence="4 5">
    <name type="scientific">Brevibacterium aurantiacum</name>
    <dbReference type="NCBI Taxonomy" id="273384"/>
    <lineage>
        <taxon>Bacteria</taxon>
        <taxon>Bacillati</taxon>
        <taxon>Actinomycetota</taxon>
        <taxon>Actinomycetes</taxon>
        <taxon>Micrococcales</taxon>
        <taxon>Brevibacteriaceae</taxon>
        <taxon>Brevibacterium</taxon>
    </lineage>
</organism>
<dbReference type="Pfam" id="PF08530">
    <property type="entry name" value="PepX_C"/>
    <property type="match status" value="1"/>
</dbReference>
<keyword evidence="1 4" id="KW-0378">Hydrolase</keyword>
<dbReference type="InterPro" id="IPR013736">
    <property type="entry name" value="Xaa-Pro_dipept_C"/>
</dbReference>
<dbReference type="InterPro" id="IPR000383">
    <property type="entry name" value="Xaa-Pro-like_dom"/>
</dbReference>
<dbReference type="Gene3D" id="1.10.3020.10">
    <property type="entry name" value="alpha-amino acid ester hydrolase ( Helical cap domain)"/>
    <property type="match status" value="1"/>
</dbReference>
<sequence>MAPTSSHQHTRTAPPADATEAFSVSSNCGPADRYRTNPRGVDVIEHTRIPLSDGVELAARIWLPDDLKDKQVPAVLEYIPYRKNDMTAGRDQTIHPEFARAGYASIRVDMRGCGDSSGIMTDEYSETELDDGLQVLRWIAAQQWSNGKAGVIGKSWGGFNGLQLAALQPPELAAIITICSTDDRFADDVHYNGGAIVGDQMLSWASTMWGYNARPQDPAVMGEGWAQDWKRRIDEAPVNINDWLSHQRRDAYWKHASVCDTPEAIKVPILAVGGLLDEYRTTLFRLMENANHQRETNPDYPPVHALLGPWAHNYPHQAAPGPGIDFIAEAVRWWDQWMSGIDNGVKDQPQLRAYVPDSAPVHSDRETRPGRWVAESSWPSPGIEDVSWDVQDSTQAGPRQLRSTDLIGYNAGSWLQFGEAAGMAGDQAADDARSYTADWDLPAGLEIVGTPSLKATLTSSSDRGVIAARLCDVAPDGTSRLVTMGLFNLTHHSSHEHPEPLAPGQDVTIDFPLLSTAHRFLPGHRLRLSISASFWPMLWPSPEETLLTVTDDPELRLPVRSVDSAEADAETSLELTDHLGVPPTPPVSTIDASGPPMTRTLETDLVNRSATVTTVSEGWQTNSSDGLFYYTLERDSYERSETDPLSPTAICERVIRYRRPALADPVSSQALLQQADADALTKDDQGWDVELRTRSTMSGDTANFLVTNELVAYKDGRQFHSRTTTKTVPRDLN</sequence>
<dbReference type="Proteomes" id="UP000316406">
    <property type="component" value="Unassembled WGS sequence"/>
</dbReference>
<dbReference type="PANTHER" id="PTHR43056:SF10">
    <property type="entry name" value="COCE_NOND FAMILY, PUTATIVE (AFU_ORTHOLOGUE AFUA_7G00600)-RELATED"/>
    <property type="match status" value="1"/>
</dbReference>
<dbReference type="SMART" id="SM00939">
    <property type="entry name" value="PepX_C"/>
    <property type="match status" value="1"/>
</dbReference>
<reference evidence="4 5" key="1">
    <citation type="submission" date="2019-07" db="EMBL/GenBank/DDBJ databases">
        <title>Draft genome sequence of Brevibacterium aurantiacum XU54 isolated from Xinjiang China.</title>
        <authorList>
            <person name="Xu X."/>
        </authorList>
    </citation>
    <scope>NUCLEOTIDE SEQUENCE [LARGE SCALE GENOMIC DNA]</scope>
    <source>
        <strain evidence="4 5">XU54</strain>
    </source>
</reference>
<accession>A0A556CMI6</accession>
<dbReference type="Pfam" id="PF02129">
    <property type="entry name" value="Peptidase_S15"/>
    <property type="match status" value="1"/>
</dbReference>
<protein>
    <submittedName>
        <fullName evidence="4">CocE/NonD family hydrolase</fullName>
    </submittedName>
</protein>
<dbReference type="Gene3D" id="2.60.120.260">
    <property type="entry name" value="Galactose-binding domain-like"/>
    <property type="match status" value="1"/>
</dbReference>
<evidence type="ECO:0000256" key="2">
    <source>
        <dbReference type="SAM" id="MobiDB-lite"/>
    </source>
</evidence>
<evidence type="ECO:0000259" key="3">
    <source>
        <dbReference type="SMART" id="SM00939"/>
    </source>
</evidence>